<reference evidence="1" key="1">
    <citation type="submission" date="2013-04" db="EMBL/GenBank/DDBJ databases">
        <authorList>
            <person name="Qu J."/>
            <person name="Murali S.C."/>
            <person name="Bandaranaike D."/>
            <person name="Bellair M."/>
            <person name="Blankenburg K."/>
            <person name="Chao H."/>
            <person name="Dinh H."/>
            <person name="Doddapaneni H."/>
            <person name="Downs B."/>
            <person name="Dugan-Rocha S."/>
            <person name="Elkadiri S."/>
            <person name="Gnanaolivu R.D."/>
            <person name="Hernandez B."/>
            <person name="Javaid M."/>
            <person name="Jayaseelan J.C."/>
            <person name="Lee S."/>
            <person name="Li M."/>
            <person name="Ming W."/>
            <person name="Munidasa M."/>
            <person name="Muniz J."/>
            <person name="Nguyen L."/>
            <person name="Ongeri F."/>
            <person name="Osuji N."/>
            <person name="Pu L.-L."/>
            <person name="Puazo M."/>
            <person name="Qu C."/>
            <person name="Quiroz J."/>
            <person name="Raj R."/>
            <person name="Weissenberger G."/>
            <person name="Xin Y."/>
            <person name="Zou X."/>
            <person name="Han Y."/>
            <person name="Richards S."/>
            <person name="Worley K."/>
            <person name="Muzny D."/>
            <person name="Gibbs R."/>
        </authorList>
    </citation>
    <scope>NUCLEOTIDE SEQUENCE</scope>
    <source>
        <strain evidence="1">Sampled in the wild</strain>
    </source>
</reference>
<protein>
    <submittedName>
        <fullName evidence="1">Uncharacterized protein</fullName>
    </submittedName>
</protein>
<organism evidence="1 2">
    <name type="scientific">Ladona fulva</name>
    <name type="common">Scarce chaser dragonfly</name>
    <name type="synonym">Libellula fulva</name>
    <dbReference type="NCBI Taxonomy" id="123851"/>
    <lineage>
        <taxon>Eukaryota</taxon>
        <taxon>Metazoa</taxon>
        <taxon>Ecdysozoa</taxon>
        <taxon>Arthropoda</taxon>
        <taxon>Hexapoda</taxon>
        <taxon>Insecta</taxon>
        <taxon>Pterygota</taxon>
        <taxon>Palaeoptera</taxon>
        <taxon>Odonata</taxon>
        <taxon>Epiprocta</taxon>
        <taxon>Anisoptera</taxon>
        <taxon>Libelluloidea</taxon>
        <taxon>Libellulidae</taxon>
        <taxon>Ladona</taxon>
    </lineage>
</organism>
<evidence type="ECO:0000313" key="2">
    <source>
        <dbReference type="Proteomes" id="UP000792457"/>
    </source>
</evidence>
<sequence length="144" mass="15762">MPIGTPPALRWLGKTSPEGAVGRQYGDSMVRVVFLNKCSKGESVSYSGVPCLHLGGPSGFGSLHSLRNSAKSSNTFKISPEMAKRTLDLNNPNNIDEIRGLLLNDESDDPAENEDLGEERYKLARTYLEEDLSAADMKLYLGRD</sequence>
<evidence type="ECO:0000313" key="1">
    <source>
        <dbReference type="EMBL" id="KAG8222823.1"/>
    </source>
</evidence>
<proteinExistence type="predicted"/>
<accession>A0A8K0JYW2</accession>
<dbReference type="AlphaFoldDB" id="A0A8K0JYW2"/>
<reference evidence="1" key="2">
    <citation type="submission" date="2017-10" db="EMBL/GenBank/DDBJ databases">
        <title>Ladona fulva Genome sequencing and assembly.</title>
        <authorList>
            <person name="Murali S."/>
            <person name="Richards S."/>
            <person name="Bandaranaike D."/>
            <person name="Bellair M."/>
            <person name="Blankenburg K."/>
            <person name="Chao H."/>
            <person name="Dinh H."/>
            <person name="Doddapaneni H."/>
            <person name="Dugan-Rocha S."/>
            <person name="Elkadiri S."/>
            <person name="Gnanaolivu R."/>
            <person name="Hernandez B."/>
            <person name="Skinner E."/>
            <person name="Javaid M."/>
            <person name="Lee S."/>
            <person name="Li M."/>
            <person name="Ming W."/>
            <person name="Munidasa M."/>
            <person name="Muniz J."/>
            <person name="Nguyen L."/>
            <person name="Hughes D."/>
            <person name="Osuji N."/>
            <person name="Pu L.-L."/>
            <person name="Puazo M."/>
            <person name="Qu C."/>
            <person name="Quiroz J."/>
            <person name="Raj R."/>
            <person name="Weissenberger G."/>
            <person name="Xin Y."/>
            <person name="Zou X."/>
            <person name="Han Y."/>
            <person name="Worley K."/>
            <person name="Muzny D."/>
            <person name="Gibbs R."/>
        </authorList>
    </citation>
    <scope>NUCLEOTIDE SEQUENCE</scope>
    <source>
        <strain evidence="1">Sampled in the wild</strain>
    </source>
</reference>
<gene>
    <name evidence="1" type="ORF">J437_LFUL005029</name>
</gene>
<dbReference type="EMBL" id="KZ308144">
    <property type="protein sequence ID" value="KAG8222823.1"/>
    <property type="molecule type" value="Genomic_DNA"/>
</dbReference>
<dbReference type="Proteomes" id="UP000792457">
    <property type="component" value="Unassembled WGS sequence"/>
</dbReference>
<keyword evidence="2" id="KW-1185">Reference proteome</keyword>
<name>A0A8K0JYW2_LADFU</name>
<comment type="caution">
    <text evidence="1">The sequence shown here is derived from an EMBL/GenBank/DDBJ whole genome shotgun (WGS) entry which is preliminary data.</text>
</comment>